<accession>D7BKE5</accession>
<organism evidence="6 7">
    <name type="scientific">Arcanobacterium haemolyticum (strain ATCC 9345 / DSM 20595 / CCM 5947 / CCUG 17215 / LMG 16163 / NBRC 15585 / NCTC 8452 / 11018)</name>
    <dbReference type="NCBI Taxonomy" id="644284"/>
    <lineage>
        <taxon>Bacteria</taxon>
        <taxon>Bacillati</taxon>
        <taxon>Actinomycetota</taxon>
        <taxon>Actinomycetes</taxon>
        <taxon>Actinomycetales</taxon>
        <taxon>Actinomycetaceae</taxon>
        <taxon>Arcanobacterium</taxon>
    </lineage>
</organism>
<dbReference type="AlphaFoldDB" id="D7BKE5"/>
<feature type="transmembrane region" description="Helical" evidence="5">
    <location>
        <begin position="621"/>
        <end position="643"/>
    </location>
</feature>
<keyword evidence="5" id="KW-1133">Transmembrane helix</keyword>
<feature type="transmembrane region" description="Helical" evidence="5">
    <location>
        <begin position="450"/>
        <end position="472"/>
    </location>
</feature>
<evidence type="ECO:0000256" key="3">
    <source>
        <dbReference type="ARBA" id="ARBA00022676"/>
    </source>
</evidence>
<keyword evidence="5" id="KW-0812">Transmembrane</keyword>
<reference evidence="6 7" key="1">
    <citation type="journal article" date="2010" name="Stand. Genomic Sci.">
        <title>Complete genome sequence of Arcanobacterium haemolyticum type strain (11018).</title>
        <authorList>
            <person name="Yasawong M."/>
            <person name="Teshima H."/>
            <person name="Lapidus A."/>
            <person name="Nolan M."/>
            <person name="Lucas S."/>
            <person name="Glavina Del Rio T."/>
            <person name="Tice H."/>
            <person name="Cheng J."/>
            <person name="Bruce D."/>
            <person name="Detter C."/>
            <person name="Tapia R."/>
            <person name="Han C."/>
            <person name="Goodwin L."/>
            <person name="Pitluck S."/>
            <person name="Liolios K."/>
            <person name="Ivanova N."/>
            <person name="Mavromatis K."/>
            <person name="Mikhailova N."/>
            <person name="Pati A."/>
            <person name="Chen A."/>
            <person name="Palaniappan K."/>
            <person name="Land M."/>
            <person name="Hauser L."/>
            <person name="Chang Y."/>
            <person name="Jeffries C."/>
            <person name="Rohde M."/>
            <person name="Sikorski J."/>
            <person name="Pukall R."/>
            <person name="Goker M."/>
            <person name="Woyke T."/>
            <person name="Bristow J."/>
            <person name="Eisen J."/>
            <person name="Markowitz V."/>
            <person name="Hugenholtz P."/>
            <person name="Kyrpides N."/>
            <person name="Klenk H."/>
        </authorList>
    </citation>
    <scope>NUCLEOTIDE SEQUENCE [LARGE SCALE GENOMIC DNA]</scope>
    <source>
        <strain evidence="7">ATCC 9345 / DSM 20595 / CCUG 17215 / LMG 16163 / NBRC 15585 / NCTC 8452 / 11018</strain>
    </source>
</reference>
<dbReference type="HOGENOM" id="CLU_005856_0_0_11"/>
<feature type="transmembrane region" description="Helical" evidence="5">
    <location>
        <begin position="250"/>
        <end position="272"/>
    </location>
</feature>
<dbReference type="EMBL" id="CP002045">
    <property type="protein sequence ID" value="ADH93125.1"/>
    <property type="molecule type" value="Genomic_DNA"/>
</dbReference>
<feature type="transmembrane region" description="Helical" evidence="5">
    <location>
        <begin position="504"/>
        <end position="525"/>
    </location>
</feature>
<feature type="transmembrane region" description="Helical" evidence="5">
    <location>
        <begin position="478"/>
        <end position="497"/>
    </location>
</feature>
<feature type="transmembrane region" description="Helical" evidence="5">
    <location>
        <begin position="655"/>
        <end position="674"/>
    </location>
</feature>
<dbReference type="PANTHER" id="PTHR43179">
    <property type="entry name" value="RHAMNOSYLTRANSFERASE WBBL"/>
    <property type="match status" value="1"/>
</dbReference>
<feature type="transmembrane region" description="Helical" evidence="5">
    <location>
        <begin position="570"/>
        <end position="594"/>
    </location>
</feature>
<proteinExistence type="inferred from homology"/>
<keyword evidence="4 6" id="KW-0808">Transferase</keyword>
<name>D7BKE5_ARCHD</name>
<evidence type="ECO:0000256" key="4">
    <source>
        <dbReference type="ARBA" id="ARBA00022679"/>
    </source>
</evidence>
<feature type="transmembrane region" description="Helical" evidence="5">
    <location>
        <begin position="708"/>
        <end position="732"/>
    </location>
</feature>
<evidence type="ECO:0000313" key="7">
    <source>
        <dbReference type="Proteomes" id="UP000000376"/>
    </source>
</evidence>
<dbReference type="eggNOG" id="COG1216">
    <property type="taxonomic scope" value="Bacteria"/>
</dbReference>
<evidence type="ECO:0000256" key="1">
    <source>
        <dbReference type="ARBA" id="ARBA00004776"/>
    </source>
</evidence>
<dbReference type="Gene3D" id="3.90.550.10">
    <property type="entry name" value="Spore Coat Polysaccharide Biosynthesis Protein SpsA, Chain A"/>
    <property type="match status" value="1"/>
</dbReference>
<feature type="transmembrane region" description="Helical" evidence="5">
    <location>
        <begin position="372"/>
        <end position="396"/>
    </location>
</feature>
<dbReference type="OrthoDB" id="3734530at2"/>
<dbReference type="SUPFAM" id="SSF53448">
    <property type="entry name" value="Nucleotide-diphospho-sugar transferases"/>
    <property type="match status" value="1"/>
</dbReference>
<keyword evidence="7" id="KW-1185">Reference proteome</keyword>
<feature type="transmembrane region" description="Helical" evidence="5">
    <location>
        <begin position="424"/>
        <end position="443"/>
    </location>
</feature>
<evidence type="ECO:0000256" key="5">
    <source>
        <dbReference type="SAM" id="Phobius"/>
    </source>
</evidence>
<feature type="transmembrane region" description="Helical" evidence="5">
    <location>
        <begin position="680"/>
        <end position="696"/>
    </location>
</feature>
<comment type="similarity">
    <text evidence="2">Belongs to the glycosyltransferase 2 family.</text>
</comment>
<feature type="transmembrane region" description="Helical" evidence="5">
    <location>
        <begin position="537"/>
        <end position="563"/>
    </location>
</feature>
<dbReference type="STRING" id="644284.Arch_1423"/>
<comment type="pathway">
    <text evidence="1">Cell wall biogenesis; cell wall polysaccharide biosynthesis.</text>
</comment>
<dbReference type="PANTHER" id="PTHR43179:SF12">
    <property type="entry name" value="GALACTOFURANOSYLTRANSFERASE GLFT2"/>
    <property type="match status" value="1"/>
</dbReference>
<keyword evidence="3" id="KW-0328">Glycosyltransferase</keyword>
<evidence type="ECO:0000313" key="6">
    <source>
        <dbReference type="EMBL" id="ADH93125.1"/>
    </source>
</evidence>
<dbReference type="GO" id="GO:0016757">
    <property type="term" value="F:glycosyltransferase activity"/>
    <property type="evidence" value="ECO:0007669"/>
    <property type="project" value="UniProtKB-KW"/>
</dbReference>
<dbReference type="Pfam" id="PF13641">
    <property type="entry name" value="Glyco_tranf_2_3"/>
    <property type="match status" value="1"/>
</dbReference>
<gene>
    <name evidence="6" type="ordered locus">Arch_1423</name>
</gene>
<protein>
    <submittedName>
        <fullName evidence="6">Glycosyl transferase domain-containing protein</fullName>
    </submittedName>
</protein>
<dbReference type="InterPro" id="IPR029044">
    <property type="entry name" value="Nucleotide-diphossugar_trans"/>
</dbReference>
<dbReference type="CAZy" id="GT2">
    <property type="family name" value="Glycosyltransferase Family 2"/>
</dbReference>
<dbReference type="Proteomes" id="UP000000376">
    <property type="component" value="Chromosome"/>
</dbReference>
<sequence length="972" mass="105223">MDNQKIQGIDRGSVTAIVVAQGRDFPYLAQTLAALAAQQLPVDHVLIGIETDADLPFLRRALPDARVHVIGEQPSFGAAVKTLRAMADDCDSWLWLLHADSAPEPDALDAMLRMGESSHSIGAVGPKHVGWDREPRTLVSVGIRATRSARRVPEVEPGELDQGQLDSRTDVLAVGTAGMLVRSEAWEELGGFDPFLGPFGDGLEFSRRLRLAGYRVVVEPRARIRHARVSLGERMVESFAMRRVSQAYNALLAAPCVLVPLLWLGFVLGGIVRAIARFFMHEPGYAGAEVRAGWKIAGALAHVARGRAQIRRVRKVPRRALSALEEKPWSVRLAQRQTRKAHQDARLMADVPDHLTLKELQENARANRWGRALVGAVSLAWMGLFLIPVASGGVLVGRHLAPGTVEGPDLFAAVLRGWIESGDGYPGAIDALWVFLSLPLLVLSPFQVTLGHLVTLLLWLAFPLAVLLAYAALGKIVISWYVRAGLTMVWVSAPAFVDSVATGRISGVVAFLGLTGCVYALGGAWRGGRHDLGVLSFFAMVASLGAPVFGVVTLVVGVVGFVYHRAQVRWLLVPLPALAVHIPGFRFAGIGYLLTSPGASESGVRDPRAILSLVPFDDFSLSFPTLLAFVLPACLALVALLGLFQVRFYARARVAWLFAVAGLAIALFVVPLWPGYGQELVWVSLTTAVACGFAGTRKRLRAASFGVYHLVVGLIVVALGLSWIGSAGYTIMNHSKIRDVRPVQSSLIPAVGREDQRSGLKVLALEPQADGVTAYLWRGYGTELHELTMVAQAVGVDPAARDVLAQTVANVTGRAPDVARDLAVHGVSLIVVPPSNDPRRNELVGALNALPHVTYVSGHESGDFWRVEWNDSATLRVIPGHERQISPASSERKIVIPERKDPHWHAQVGDTVLKSDKQSGWAQGFILPADAHGTVHITYRDGIHRTLSTITYAIMVLSLLFALPVNRRRLSR</sequence>
<keyword evidence="5" id="KW-0472">Membrane</keyword>
<dbReference type="KEGG" id="ahe:Arch_1423"/>
<evidence type="ECO:0000256" key="2">
    <source>
        <dbReference type="ARBA" id="ARBA00006739"/>
    </source>
</evidence>
<feature type="transmembrane region" description="Helical" evidence="5">
    <location>
        <begin position="947"/>
        <end position="965"/>
    </location>
</feature>
<dbReference type="RefSeq" id="WP_013170615.1">
    <property type="nucleotide sequence ID" value="NC_014218.1"/>
</dbReference>